<proteinExistence type="predicted"/>
<dbReference type="Gene3D" id="1.20.1280.50">
    <property type="match status" value="1"/>
</dbReference>
<gene>
    <name evidence="2" type="ORF">B0H16DRAFT_1750345</name>
</gene>
<dbReference type="InterPro" id="IPR037129">
    <property type="entry name" value="XPA_sf"/>
</dbReference>
<dbReference type="AlphaFoldDB" id="A0AAD7DP41"/>
<evidence type="ECO:0000313" key="2">
    <source>
        <dbReference type="EMBL" id="KAJ7696372.1"/>
    </source>
</evidence>
<dbReference type="InterPro" id="IPR001810">
    <property type="entry name" value="F-box_dom"/>
</dbReference>
<organism evidence="2 3">
    <name type="scientific">Mycena metata</name>
    <dbReference type="NCBI Taxonomy" id="1033252"/>
    <lineage>
        <taxon>Eukaryota</taxon>
        <taxon>Fungi</taxon>
        <taxon>Dikarya</taxon>
        <taxon>Basidiomycota</taxon>
        <taxon>Agaricomycotina</taxon>
        <taxon>Agaricomycetes</taxon>
        <taxon>Agaricomycetidae</taxon>
        <taxon>Agaricales</taxon>
        <taxon>Marasmiineae</taxon>
        <taxon>Mycenaceae</taxon>
        <taxon>Mycena</taxon>
    </lineage>
</organism>
<dbReference type="EMBL" id="JARKIB010000631">
    <property type="protein sequence ID" value="KAJ7696372.1"/>
    <property type="molecule type" value="Genomic_DNA"/>
</dbReference>
<dbReference type="Gene3D" id="3.90.530.10">
    <property type="entry name" value="XPA C-terminal domain"/>
    <property type="match status" value="1"/>
</dbReference>
<name>A0AAD7DP41_9AGAR</name>
<evidence type="ECO:0000259" key="1">
    <source>
        <dbReference type="PROSITE" id="PS50181"/>
    </source>
</evidence>
<accession>A0AAD7DP41</accession>
<evidence type="ECO:0000313" key="3">
    <source>
        <dbReference type="Proteomes" id="UP001215598"/>
    </source>
</evidence>
<reference evidence="2" key="1">
    <citation type="submission" date="2023-03" db="EMBL/GenBank/DDBJ databases">
        <title>Massive genome expansion in bonnet fungi (Mycena s.s.) driven by repeated elements and novel gene families across ecological guilds.</title>
        <authorList>
            <consortium name="Lawrence Berkeley National Laboratory"/>
            <person name="Harder C.B."/>
            <person name="Miyauchi S."/>
            <person name="Viragh M."/>
            <person name="Kuo A."/>
            <person name="Thoen E."/>
            <person name="Andreopoulos B."/>
            <person name="Lu D."/>
            <person name="Skrede I."/>
            <person name="Drula E."/>
            <person name="Henrissat B."/>
            <person name="Morin E."/>
            <person name="Kohler A."/>
            <person name="Barry K."/>
            <person name="LaButti K."/>
            <person name="Morin E."/>
            <person name="Salamov A."/>
            <person name="Lipzen A."/>
            <person name="Mereny Z."/>
            <person name="Hegedus B."/>
            <person name="Baldrian P."/>
            <person name="Stursova M."/>
            <person name="Weitz H."/>
            <person name="Taylor A."/>
            <person name="Grigoriev I.V."/>
            <person name="Nagy L.G."/>
            <person name="Martin F."/>
            <person name="Kauserud H."/>
        </authorList>
    </citation>
    <scope>NUCLEOTIDE SEQUENCE</scope>
    <source>
        <strain evidence="2">CBHHK182m</strain>
    </source>
</reference>
<dbReference type="SUPFAM" id="SSF81383">
    <property type="entry name" value="F-box domain"/>
    <property type="match status" value="1"/>
</dbReference>
<keyword evidence="3" id="KW-1185">Reference proteome</keyword>
<feature type="domain" description="F-box" evidence="1">
    <location>
        <begin position="3"/>
        <end position="49"/>
    </location>
</feature>
<sequence>MARSRLTLIPPELKLLIYSECHPHDLLSISHVSKFWRYLALSDKRWDEWFGLISHKSQGTAAAFLSRYKVLGLIPTRTIVTLCFYNKCFECSEYTTDIFLPLLKRICVKCRRDKKYAVISLSSALTTYALAQKDLDGIMILHWEETDPAVKHRLGLFYRAKLLSEATVKEIAIRKHGSEANLKIQLERKKAVARTAYDKRVADYDVAKREADAKAVAAGKDKPKSRRPALPPILKTSLTPEFYQHFALFRFGFLSVNAGGLALRQLVRCRICVIMENIRESEWKVIAPDVPYDWKDPGIMPPELIPNHEEEMHYNVNRPQCRSHCEEDPENRCGICLHEDAIWLANEFSDSDHECECE</sequence>
<protein>
    <recommendedName>
        <fullName evidence="1">F-box domain-containing protein</fullName>
    </recommendedName>
</protein>
<dbReference type="InterPro" id="IPR036047">
    <property type="entry name" value="F-box-like_dom_sf"/>
</dbReference>
<dbReference type="Pfam" id="PF12937">
    <property type="entry name" value="F-box-like"/>
    <property type="match status" value="1"/>
</dbReference>
<dbReference type="PROSITE" id="PS50181">
    <property type="entry name" value="FBOX"/>
    <property type="match status" value="1"/>
</dbReference>
<comment type="caution">
    <text evidence="2">The sequence shown here is derived from an EMBL/GenBank/DDBJ whole genome shotgun (WGS) entry which is preliminary data.</text>
</comment>
<dbReference type="Proteomes" id="UP001215598">
    <property type="component" value="Unassembled WGS sequence"/>
</dbReference>